<reference evidence="7 8" key="1">
    <citation type="submission" date="2016-10" db="EMBL/GenBank/DDBJ databases">
        <authorList>
            <person name="de Groot N.N."/>
        </authorList>
    </citation>
    <scope>NUCLEOTIDE SEQUENCE [LARGE SCALE GENOMIC DNA]</scope>
    <source>
        <strain evidence="7 8">DSM 22220</strain>
    </source>
</reference>
<feature type="transmembrane region" description="Helical" evidence="6">
    <location>
        <begin position="173"/>
        <end position="197"/>
    </location>
</feature>
<evidence type="ECO:0000256" key="4">
    <source>
        <dbReference type="ARBA" id="ARBA00022989"/>
    </source>
</evidence>
<comment type="subcellular location">
    <subcellularLocation>
        <location evidence="1">Cell membrane</location>
        <topology evidence="1">Multi-pass membrane protein</topology>
    </subcellularLocation>
</comment>
<dbReference type="RefSeq" id="WP_090520989.1">
    <property type="nucleotide sequence ID" value="NZ_FNAH01000001.1"/>
</dbReference>
<keyword evidence="2" id="KW-1003">Cell membrane</keyword>
<evidence type="ECO:0000313" key="8">
    <source>
        <dbReference type="Proteomes" id="UP000199344"/>
    </source>
</evidence>
<evidence type="ECO:0000256" key="6">
    <source>
        <dbReference type="SAM" id="Phobius"/>
    </source>
</evidence>
<gene>
    <name evidence="7" type="ORF">SAMN05421538_101657</name>
</gene>
<feature type="transmembrane region" description="Helical" evidence="6">
    <location>
        <begin position="243"/>
        <end position="267"/>
    </location>
</feature>
<dbReference type="OrthoDB" id="9781030at2"/>
<dbReference type="EMBL" id="FNAH01000001">
    <property type="protein sequence ID" value="SDD46180.1"/>
    <property type="molecule type" value="Genomic_DNA"/>
</dbReference>
<dbReference type="InterPro" id="IPR017039">
    <property type="entry name" value="Virul_fac_BrkB"/>
</dbReference>
<dbReference type="GO" id="GO:0005886">
    <property type="term" value="C:plasma membrane"/>
    <property type="evidence" value="ECO:0007669"/>
    <property type="project" value="UniProtKB-SubCell"/>
</dbReference>
<protein>
    <submittedName>
        <fullName evidence="7">Membrane protein</fullName>
    </submittedName>
</protein>
<dbReference type="AlphaFoldDB" id="A0A1G6UXT6"/>
<evidence type="ECO:0000256" key="2">
    <source>
        <dbReference type="ARBA" id="ARBA00022475"/>
    </source>
</evidence>
<name>A0A1G6UXT6_9RHOB</name>
<evidence type="ECO:0000256" key="1">
    <source>
        <dbReference type="ARBA" id="ARBA00004651"/>
    </source>
</evidence>
<feature type="transmembrane region" description="Helical" evidence="6">
    <location>
        <begin position="98"/>
        <end position="119"/>
    </location>
</feature>
<feature type="transmembrane region" description="Helical" evidence="6">
    <location>
        <begin position="131"/>
        <end position="161"/>
    </location>
</feature>
<accession>A0A1G6UXT6</accession>
<sequence length="294" mass="32225">MIEPFRDIWQFIQALGERMDKIHMGLIAAGVAFYAMFAVFPGLAAIIALWGLWYDPHVIQQYVHVGEEFIPPEAMDILQAQVDSLTEGGRTKLGWTTFLSFMIATIAARAGVNALVRGLNAAYGVRAHSTIVGFVLAYGLTLAIVGVVFMGLVTIVVVPIILNLFALGPLRGWLITALPWGGMLLIVMIGIGILYRFGPNVRRPRTPIFTWGSVVATIAWGLASLAFSAYLGSFNSYNRIYGSIGAVVALLMWFYLAAFSVMLGAVFNVELRRRRRIAAARDARQALREEAVEG</sequence>
<keyword evidence="4 6" id="KW-1133">Transmembrane helix</keyword>
<dbReference type="PIRSF" id="PIRSF035875">
    <property type="entry name" value="RNase_BN"/>
    <property type="match status" value="1"/>
</dbReference>
<evidence type="ECO:0000256" key="3">
    <source>
        <dbReference type="ARBA" id="ARBA00022692"/>
    </source>
</evidence>
<organism evidence="7 8">
    <name type="scientific">Paracoccus isoporae</name>
    <dbReference type="NCBI Taxonomy" id="591205"/>
    <lineage>
        <taxon>Bacteria</taxon>
        <taxon>Pseudomonadati</taxon>
        <taxon>Pseudomonadota</taxon>
        <taxon>Alphaproteobacteria</taxon>
        <taxon>Rhodobacterales</taxon>
        <taxon>Paracoccaceae</taxon>
        <taxon>Paracoccus</taxon>
    </lineage>
</organism>
<proteinExistence type="predicted"/>
<dbReference type="STRING" id="591205.SAMN05421538_101657"/>
<dbReference type="NCBIfam" id="TIGR00765">
    <property type="entry name" value="yihY_not_rbn"/>
    <property type="match status" value="1"/>
</dbReference>
<keyword evidence="8" id="KW-1185">Reference proteome</keyword>
<dbReference type="Proteomes" id="UP000199344">
    <property type="component" value="Unassembled WGS sequence"/>
</dbReference>
<dbReference type="PANTHER" id="PTHR30213">
    <property type="entry name" value="INNER MEMBRANE PROTEIN YHJD"/>
    <property type="match status" value="1"/>
</dbReference>
<keyword evidence="3 6" id="KW-0812">Transmembrane</keyword>
<feature type="transmembrane region" description="Helical" evidence="6">
    <location>
        <begin position="209"/>
        <end position="231"/>
    </location>
</feature>
<evidence type="ECO:0000256" key="5">
    <source>
        <dbReference type="ARBA" id="ARBA00023136"/>
    </source>
</evidence>
<evidence type="ECO:0000313" key="7">
    <source>
        <dbReference type="EMBL" id="SDD46180.1"/>
    </source>
</evidence>
<keyword evidence="5 6" id="KW-0472">Membrane</keyword>
<dbReference type="Pfam" id="PF03631">
    <property type="entry name" value="Virul_fac_BrkB"/>
    <property type="match status" value="1"/>
</dbReference>
<feature type="transmembrane region" description="Helical" evidence="6">
    <location>
        <begin position="26"/>
        <end position="53"/>
    </location>
</feature>
<dbReference type="PANTHER" id="PTHR30213:SF0">
    <property type="entry name" value="UPF0761 MEMBRANE PROTEIN YIHY"/>
    <property type="match status" value="1"/>
</dbReference>